<organism evidence="9 10">
    <name type="scientific">Eumeta variegata</name>
    <name type="common">Bagworm moth</name>
    <name type="synonym">Eumeta japonica</name>
    <dbReference type="NCBI Taxonomy" id="151549"/>
    <lineage>
        <taxon>Eukaryota</taxon>
        <taxon>Metazoa</taxon>
        <taxon>Ecdysozoa</taxon>
        <taxon>Arthropoda</taxon>
        <taxon>Hexapoda</taxon>
        <taxon>Insecta</taxon>
        <taxon>Pterygota</taxon>
        <taxon>Neoptera</taxon>
        <taxon>Endopterygota</taxon>
        <taxon>Lepidoptera</taxon>
        <taxon>Glossata</taxon>
        <taxon>Ditrysia</taxon>
        <taxon>Tineoidea</taxon>
        <taxon>Psychidae</taxon>
        <taxon>Oiketicinae</taxon>
        <taxon>Eumeta</taxon>
    </lineage>
</organism>
<keyword evidence="6" id="KW-0808">Transferase</keyword>
<protein>
    <recommendedName>
        <fullName evidence="4">Threonylcarbamoyl-AMP synthase</fullName>
        <ecNumber evidence="3">2.7.7.87</ecNumber>
    </recommendedName>
</protein>
<dbReference type="GO" id="GO:0005737">
    <property type="term" value="C:cytoplasm"/>
    <property type="evidence" value="ECO:0007669"/>
    <property type="project" value="UniProtKB-SubCell"/>
</dbReference>
<evidence type="ECO:0000256" key="1">
    <source>
        <dbReference type="ARBA" id="ARBA00004496"/>
    </source>
</evidence>
<dbReference type="STRING" id="151549.A0A4C1T8A0"/>
<dbReference type="InterPro" id="IPR050156">
    <property type="entry name" value="TC-AMP_synthase_SUA5"/>
</dbReference>
<evidence type="ECO:0000256" key="2">
    <source>
        <dbReference type="ARBA" id="ARBA00007663"/>
    </source>
</evidence>
<dbReference type="AlphaFoldDB" id="A0A4C1T8A0"/>
<reference evidence="9 10" key="1">
    <citation type="journal article" date="2019" name="Commun. Biol.">
        <title>The bagworm genome reveals a unique fibroin gene that provides high tensile strength.</title>
        <authorList>
            <person name="Kono N."/>
            <person name="Nakamura H."/>
            <person name="Ohtoshi R."/>
            <person name="Tomita M."/>
            <person name="Numata K."/>
            <person name="Arakawa K."/>
        </authorList>
    </citation>
    <scope>NUCLEOTIDE SEQUENCE [LARGE SCALE GENOMIC DNA]</scope>
</reference>
<keyword evidence="10" id="KW-1185">Reference proteome</keyword>
<comment type="catalytic activity">
    <reaction evidence="7">
        <text>L-threonine + hydrogencarbonate + ATP = L-threonylcarbamoyladenylate + diphosphate + H2O</text>
        <dbReference type="Rhea" id="RHEA:36407"/>
        <dbReference type="ChEBI" id="CHEBI:15377"/>
        <dbReference type="ChEBI" id="CHEBI:17544"/>
        <dbReference type="ChEBI" id="CHEBI:30616"/>
        <dbReference type="ChEBI" id="CHEBI:33019"/>
        <dbReference type="ChEBI" id="CHEBI:57926"/>
        <dbReference type="ChEBI" id="CHEBI:73682"/>
        <dbReference type="EC" id="2.7.7.87"/>
    </reaction>
</comment>
<sequence>MHALPENQVKAHVYNVDDSKCITIARNNLRSGNVIALPTDTVYGLACDANNEKAIQKLYSIKGEIFPLALTSANRSAERSSLDIKEFQVLWPMLGAIFDAGQVGITEERRSASTVVDLALPGNSVGKARHLSGGQTIKAALAVISPNATGPNVLESKECPV</sequence>
<dbReference type="InterPro" id="IPR006070">
    <property type="entry name" value="Sua5-like_dom"/>
</dbReference>
<dbReference type="SUPFAM" id="SSF55821">
    <property type="entry name" value="YrdC/RibB"/>
    <property type="match status" value="1"/>
</dbReference>
<comment type="subcellular location">
    <subcellularLocation>
        <location evidence="1">Cytoplasm</location>
    </subcellularLocation>
</comment>
<dbReference type="Proteomes" id="UP000299102">
    <property type="component" value="Unassembled WGS sequence"/>
</dbReference>
<keyword evidence="5" id="KW-0963">Cytoplasm</keyword>
<comment type="caution">
    <text evidence="9">The sequence shown here is derived from an EMBL/GenBank/DDBJ whole genome shotgun (WGS) entry which is preliminary data.</text>
</comment>
<dbReference type="GO" id="GO:0061710">
    <property type="term" value="F:L-threonylcarbamoyladenylate synthase"/>
    <property type="evidence" value="ECO:0007669"/>
    <property type="project" value="UniProtKB-EC"/>
</dbReference>
<dbReference type="GO" id="GO:0003725">
    <property type="term" value="F:double-stranded RNA binding"/>
    <property type="evidence" value="ECO:0007669"/>
    <property type="project" value="InterPro"/>
</dbReference>
<evidence type="ECO:0000256" key="3">
    <source>
        <dbReference type="ARBA" id="ARBA00012584"/>
    </source>
</evidence>
<dbReference type="PANTHER" id="PTHR17490">
    <property type="entry name" value="SUA5"/>
    <property type="match status" value="1"/>
</dbReference>
<dbReference type="PANTHER" id="PTHR17490:SF10">
    <property type="entry name" value="THREONYLCARBAMOYL-AMP SYNTHASE"/>
    <property type="match status" value="1"/>
</dbReference>
<gene>
    <name evidence="9" type="ORF">EVAR_69206_1</name>
</gene>
<name>A0A4C1T8A0_EUMVA</name>
<accession>A0A4C1T8A0</accession>
<dbReference type="Gene3D" id="3.90.870.10">
    <property type="entry name" value="DHBP synthase"/>
    <property type="match status" value="2"/>
</dbReference>
<proteinExistence type="inferred from homology"/>
<evidence type="ECO:0000256" key="4">
    <source>
        <dbReference type="ARBA" id="ARBA00015492"/>
    </source>
</evidence>
<dbReference type="EMBL" id="BGZK01004539">
    <property type="protein sequence ID" value="GBP09521.1"/>
    <property type="molecule type" value="Genomic_DNA"/>
</dbReference>
<dbReference type="InterPro" id="IPR017945">
    <property type="entry name" value="DHBP_synth_RibB-like_a/b_dom"/>
</dbReference>
<evidence type="ECO:0000259" key="8">
    <source>
        <dbReference type="PROSITE" id="PS51163"/>
    </source>
</evidence>
<evidence type="ECO:0000313" key="10">
    <source>
        <dbReference type="Proteomes" id="UP000299102"/>
    </source>
</evidence>
<dbReference type="PROSITE" id="PS51163">
    <property type="entry name" value="YRDC"/>
    <property type="match status" value="1"/>
</dbReference>
<dbReference type="GO" id="GO:0000049">
    <property type="term" value="F:tRNA binding"/>
    <property type="evidence" value="ECO:0007669"/>
    <property type="project" value="TreeGrafter"/>
</dbReference>
<comment type="similarity">
    <text evidence="2">Belongs to the SUA5 family.</text>
</comment>
<dbReference type="EC" id="2.7.7.87" evidence="3"/>
<feature type="domain" description="YrdC-like" evidence="8">
    <location>
        <begin position="19"/>
        <end position="161"/>
    </location>
</feature>
<evidence type="ECO:0000313" key="9">
    <source>
        <dbReference type="EMBL" id="GBP09521.1"/>
    </source>
</evidence>
<evidence type="ECO:0000256" key="6">
    <source>
        <dbReference type="ARBA" id="ARBA00022679"/>
    </source>
</evidence>
<dbReference type="Pfam" id="PF01300">
    <property type="entry name" value="Sua5_yciO_yrdC"/>
    <property type="match status" value="1"/>
</dbReference>
<dbReference type="GO" id="GO:0006450">
    <property type="term" value="P:regulation of translational fidelity"/>
    <property type="evidence" value="ECO:0007669"/>
    <property type="project" value="TreeGrafter"/>
</dbReference>
<dbReference type="OrthoDB" id="3648309at2759"/>
<evidence type="ECO:0000256" key="7">
    <source>
        <dbReference type="ARBA" id="ARBA00048366"/>
    </source>
</evidence>
<evidence type="ECO:0000256" key="5">
    <source>
        <dbReference type="ARBA" id="ARBA00022490"/>
    </source>
</evidence>